<keyword evidence="3" id="KW-1185">Reference proteome</keyword>
<accession>A0A9X1YQ57</accession>
<evidence type="ECO:0000256" key="1">
    <source>
        <dbReference type="SAM" id="Phobius"/>
    </source>
</evidence>
<evidence type="ECO:0000313" key="3">
    <source>
        <dbReference type="Proteomes" id="UP001139353"/>
    </source>
</evidence>
<reference evidence="2" key="1">
    <citation type="submission" date="2021-11" db="EMBL/GenBank/DDBJ databases">
        <title>BS-T2-15 a new species belonging to the Comamonadaceae family isolated from the soil of a French oak forest.</title>
        <authorList>
            <person name="Mieszkin S."/>
            <person name="Alain K."/>
        </authorList>
    </citation>
    <scope>NUCLEOTIDE SEQUENCE</scope>
    <source>
        <strain evidence="2">BS-T2-15</strain>
    </source>
</reference>
<keyword evidence="1" id="KW-0812">Transmembrane</keyword>
<dbReference type="RefSeq" id="WP_275685162.1">
    <property type="nucleotide sequence ID" value="NZ_JAJLJH010000012.1"/>
</dbReference>
<dbReference type="PROSITE" id="PS51257">
    <property type="entry name" value="PROKAR_LIPOPROTEIN"/>
    <property type="match status" value="1"/>
</dbReference>
<evidence type="ECO:0000313" key="2">
    <source>
        <dbReference type="EMBL" id="MCK9689113.1"/>
    </source>
</evidence>
<gene>
    <name evidence="2" type="ORF">LPC04_25640</name>
</gene>
<dbReference type="AlphaFoldDB" id="A0A9X1YQ57"/>
<keyword evidence="1" id="KW-1133">Transmembrane helix</keyword>
<organism evidence="2 3">
    <name type="scientific">Scleromatobacter humisilvae</name>
    <dbReference type="NCBI Taxonomy" id="2897159"/>
    <lineage>
        <taxon>Bacteria</taxon>
        <taxon>Pseudomonadati</taxon>
        <taxon>Pseudomonadota</taxon>
        <taxon>Betaproteobacteria</taxon>
        <taxon>Burkholderiales</taxon>
        <taxon>Sphaerotilaceae</taxon>
        <taxon>Scleromatobacter</taxon>
    </lineage>
</organism>
<protein>
    <recommendedName>
        <fullName evidence="4">Lipoprotein</fullName>
    </recommendedName>
</protein>
<keyword evidence="1" id="KW-0472">Membrane</keyword>
<name>A0A9X1YQ57_9BURK</name>
<evidence type="ECO:0008006" key="4">
    <source>
        <dbReference type="Google" id="ProtNLM"/>
    </source>
</evidence>
<dbReference type="EMBL" id="JAJLJH010000012">
    <property type="protein sequence ID" value="MCK9689113.1"/>
    <property type="molecule type" value="Genomic_DNA"/>
</dbReference>
<dbReference type="Proteomes" id="UP001139353">
    <property type="component" value="Unassembled WGS sequence"/>
</dbReference>
<comment type="caution">
    <text evidence="2">The sequence shown here is derived from an EMBL/GenBank/DDBJ whole genome shotgun (WGS) entry which is preliminary data.</text>
</comment>
<proteinExistence type="predicted"/>
<feature type="transmembrane region" description="Helical" evidence="1">
    <location>
        <begin position="7"/>
        <end position="28"/>
    </location>
</feature>
<sequence length="56" mass="5831">MNTKQKLVRWGALALVVTLMSGCCIAPWGGPGRYYGGGGHYQGGGYGGGDHGGWHH</sequence>